<dbReference type="OrthoDB" id="9808461at2"/>
<evidence type="ECO:0000256" key="3">
    <source>
        <dbReference type="ARBA" id="ARBA00022448"/>
    </source>
</evidence>
<evidence type="ECO:0000256" key="6">
    <source>
        <dbReference type="ARBA" id="ARBA00022989"/>
    </source>
</evidence>
<dbReference type="GO" id="GO:0042953">
    <property type="term" value="P:lipoprotein transport"/>
    <property type="evidence" value="ECO:0007669"/>
    <property type="project" value="InterPro"/>
</dbReference>
<gene>
    <name evidence="11" type="ORF">SAMN05421508_103377</name>
</gene>
<sequence length="414" mass="44886">MVFSAFERMMAFRYLRARRREGFVSVIAGFSLLGIALGVATLIIVMAVMNGFRQELLTRILGLNGHVTVFSNGPNFFDYEGAAGEIRGLPGVVAVTPMIEGQVMATANGQSGGAIVRGAAMENLAQRKIIADNIVQGSLADLGDEKILIGQRMAEKYGLRLGDKLSLISPKGNVTAFGTVPRVRGYEVGAIFNVGMYEYDSSFVFMPLAAAQVYFQQPEAVTHLEVVLDNADRTESAMAAIAGELGPGYRLFDWRRTNSSFFNALQVERNVMFLILTLIILVAAFNIISGLIMLVKDKGRDIAILRTMGASRGSVMRIFFMAGASVGVAGTLGGLGLGVAFAANIEEIRQFLQSLTGTELFSAEIYFLAHMPAEMDWNEVLSVVLMALGLSFGATIYPSWRAARLDPVEALRYE</sequence>
<dbReference type="GO" id="GO:0044874">
    <property type="term" value="P:lipoprotein localization to outer membrane"/>
    <property type="evidence" value="ECO:0007669"/>
    <property type="project" value="TreeGrafter"/>
</dbReference>
<feature type="transmembrane region" description="Helical" evidence="8">
    <location>
        <begin position="21"/>
        <end position="49"/>
    </location>
</feature>
<keyword evidence="6 8" id="KW-1133">Transmembrane helix</keyword>
<dbReference type="InterPro" id="IPR011925">
    <property type="entry name" value="LolCE_TM"/>
</dbReference>
<dbReference type="NCBIfam" id="TIGR02212">
    <property type="entry name" value="lolCE"/>
    <property type="match status" value="1"/>
</dbReference>
<dbReference type="AlphaFoldDB" id="A0A286GF52"/>
<keyword evidence="7 8" id="KW-0472">Membrane</keyword>
<dbReference type="InterPro" id="IPR025857">
    <property type="entry name" value="MacB_PCD"/>
</dbReference>
<keyword evidence="11" id="KW-0449">Lipoprotein</keyword>
<evidence type="ECO:0000259" key="9">
    <source>
        <dbReference type="Pfam" id="PF02687"/>
    </source>
</evidence>
<keyword evidence="12" id="KW-1185">Reference proteome</keyword>
<evidence type="ECO:0000256" key="8">
    <source>
        <dbReference type="SAM" id="Phobius"/>
    </source>
</evidence>
<dbReference type="Proteomes" id="UP000219621">
    <property type="component" value="Unassembled WGS sequence"/>
</dbReference>
<dbReference type="GO" id="GO:0098797">
    <property type="term" value="C:plasma membrane protein complex"/>
    <property type="evidence" value="ECO:0007669"/>
    <property type="project" value="TreeGrafter"/>
</dbReference>
<proteinExistence type="inferred from homology"/>
<dbReference type="InterPro" id="IPR003838">
    <property type="entry name" value="ABC3_permease_C"/>
</dbReference>
<comment type="subcellular location">
    <subcellularLocation>
        <location evidence="1">Cell membrane</location>
        <topology evidence="1">Multi-pass membrane protein</topology>
    </subcellularLocation>
</comment>
<dbReference type="RefSeq" id="WP_097278810.1">
    <property type="nucleotide sequence ID" value="NZ_OCNJ01000003.1"/>
</dbReference>
<dbReference type="EMBL" id="OCNJ01000003">
    <property type="protein sequence ID" value="SOD94147.1"/>
    <property type="molecule type" value="Genomic_DNA"/>
</dbReference>
<organism evidence="11 12">
    <name type="scientific">Caenispirillum bisanense</name>
    <dbReference type="NCBI Taxonomy" id="414052"/>
    <lineage>
        <taxon>Bacteria</taxon>
        <taxon>Pseudomonadati</taxon>
        <taxon>Pseudomonadota</taxon>
        <taxon>Alphaproteobacteria</taxon>
        <taxon>Rhodospirillales</taxon>
        <taxon>Novispirillaceae</taxon>
        <taxon>Caenispirillum</taxon>
    </lineage>
</organism>
<reference evidence="11 12" key="1">
    <citation type="submission" date="2017-09" db="EMBL/GenBank/DDBJ databases">
        <authorList>
            <person name="Ehlers B."/>
            <person name="Leendertz F.H."/>
        </authorList>
    </citation>
    <scope>NUCLEOTIDE SEQUENCE [LARGE SCALE GENOMIC DNA]</scope>
    <source>
        <strain evidence="11 12">USBA 140</strain>
    </source>
</reference>
<evidence type="ECO:0000259" key="10">
    <source>
        <dbReference type="Pfam" id="PF12704"/>
    </source>
</evidence>
<feature type="domain" description="ABC3 transporter permease C-terminal" evidence="9">
    <location>
        <begin position="274"/>
        <end position="407"/>
    </location>
</feature>
<evidence type="ECO:0000256" key="5">
    <source>
        <dbReference type="ARBA" id="ARBA00022692"/>
    </source>
</evidence>
<name>A0A286GF52_9PROT</name>
<feature type="transmembrane region" description="Helical" evidence="8">
    <location>
        <begin position="271"/>
        <end position="295"/>
    </location>
</feature>
<evidence type="ECO:0000256" key="7">
    <source>
        <dbReference type="ARBA" id="ARBA00023136"/>
    </source>
</evidence>
<dbReference type="PANTHER" id="PTHR30489:SF0">
    <property type="entry name" value="LIPOPROTEIN-RELEASING SYSTEM TRANSMEMBRANE PROTEIN LOLE"/>
    <property type="match status" value="1"/>
</dbReference>
<feature type="transmembrane region" description="Helical" evidence="8">
    <location>
        <begin position="316"/>
        <end position="343"/>
    </location>
</feature>
<evidence type="ECO:0000256" key="4">
    <source>
        <dbReference type="ARBA" id="ARBA00022475"/>
    </source>
</evidence>
<protein>
    <submittedName>
        <fullName evidence="11">Lipoprotein-releasing system permease protein</fullName>
    </submittedName>
</protein>
<keyword evidence="3" id="KW-0813">Transport</keyword>
<evidence type="ECO:0000313" key="12">
    <source>
        <dbReference type="Proteomes" id="UP000219621"/>
    </source>
</evidence>
<dbReference type="Pfam" id="PF12704">
    <property type="entry name" value="MacB_PCD"/>
    <property type="match status" value="1"/>
</dbReference>
<evidence type="ECO:0000256" key="1">
    <source>
        <dbReference type="ARBA" id="ARBA00004651"/>
    </source>
</evidence>
<keyword evidence="4" id="KW-1003">Cell membrane</keyword>
<dbReference type="InterPro" id="IPR051447">
    <property type="entry name" value="Lipoprotein-release_system"/>
</dbReference>
<feature type="domain" description="MacB-like periplasmic core" evidence="10">
    <location>
        <begin position="31"/>
        <end position="242"/>
    </location>
</feature>
<keyword evidence="5 8" id="KW-0812">Transmembrane</keyword>
<evidence type="ECO:0000313" key="11">
    <source>
        <dbReference type="EMBL" id="SOD94147.1"/>
    </source>
</evidence>
<feature type="transmembrane region" description="Helical" evidence="8">
    <location>
        <begin position="380"/>
        <end position="397"/>
    </location>
</feature>
<evidence type="ECO:0000256" key="2">
    <source>
        <dbReference type="ARBA" id="ARBA00005236"/>
    </source>
</evidence>
<dbReference type="PANTHER" id="PTHR30489">
    <property type="entry name" value="LIPOPROTEIN-RELEASING SYSTEM TRANSMEMBRANE PROTEIN LOLE"/>
    <property type="match status" value="1"/>
</dbReference>
<comment type="similarity">
    <text evidence="2">Belongs to the ABC-4 integral membrane protein family. LolC/E subfamily.</text>
</comment>
<accession>A0A286GF52</accession>
<dbReference type="Pfam" id="PF02687">
    <property type="entry name" value="FtsX"/>
    <property type="match status" value="1"/>
</dbReference>